<dbReference type="GO" id="GO:0003723">
    <property type="term" value="F:RNA binding"/>
    <property type="evidence" value="ECO:0007669"/>
    <property type="project" value="InterPro"/>
</dbReference>
<evidence type="ECO:0000313" key="5">
    <source>
        <dbReference type="EMBL" id="RQD84665.1"/>
    </source>
</evidence>
<dbReference type="InterPro" id="IPR053418">
    <property type="entry name" value="Archaeosine_synthase_1"/>
</dbReference>
<dbReference type="Gene3D" id="2.30.130.10">
    <property type="entry name" value="PUA domain"/>
    <property type="match status" value="1"/>
</dbReference>
<dbReference type="Gene3D" id="3.10.450.90">
    <property type="entry name" value="ArcTGT, C2 domain"/>
    <property type="match status" value="1"/>
</dbReference>
<dbReference type="InterPro" id="IPR002478">
    <property type="entry name" value="PUA"/>
</dbReference>
<dbReference type="EMBL" id="QZAB01000351">
    <property type="protein sequence ID" value="RQD84665.1"/>
    <property type="molecule type" value="Genomic_DNA"/>
</dbReference>
<dbReference type="SUPFAM" id="SSF88802">
    <property type="entry name" value="Pre-PUA domain"/>
    <property type="match status" value="1"/>
</dbReference>
<dbReference type="EC" id="2.4.2.-" evidence="5"/>
<dbReference type="SUPFAM" id="SSF88697">
    <property type="entry name" value="PUA domain-like"/>
    <property type="match status" value="1"/>
</dbReference>
<dbReference type="GO" id="GO:0005737">
    <property type="term" value="C:cytoplasm"/>
    <property type="evidence" value="ECO:0007669"/>
    <property type="project" value="TreeGrafter"/>
</dbReference>
<gene>
    <name evidence="5" type="ORF">D5R95_05625</name>
</gene>
<dbReference type="InterPro" id="IPR029402">
    <property type="entry name" value="TGT_C2"/>
</dbReference>
<dbReference type="Gene3D" id="3.40.50.10630">
    <property type="entry name" value="Uracil-DNA glycosylase-like"/>
    <property type="match status" value="1"/>
</dbReference>
<dbReference type="SUPFAM" id="SSF51713">
    <property type="entry name" value="tRNA-guanine transglycosylase"/>
    <property type="match status" value="1"/>
</dbReference>
<dbReference type="NCBIfam" id="TIGR00449">
    <property type="entry name" value="tgt_general"/>
    <property type="match status" value="1"/>
</dbReference>
<dbReference type="AlphaFoldDB" id="A0A3R7VTT8"/>
<dbReference type="Gene3D" id="3.20.20.105">
    <property type="entry name" value="Queuine tRNA-ribosyltransferase-like"/>
    <property type="match status" value="1"/>
</dbReference>
<protein>
    <submittedName>
        <fullName evidence="5">tRNA-guanine transglycosylase</fullName>
        <ecNumber evidence="5">2.4.2.-</ecNumber>
    </submittedName>
</protein>
<proteinExistence type="inferred from homology"/>
<dbReference type="InterPro" id="IPR036511">
    <property type="entry name" value="TGT-like_sf"/>
</dbReference>
<dbReference type="Pfam" id="PF01702">
    <property type="entry name" value="TGT"/>
    <property type="match status" value="1"/>
</dbReference>
<feature type="non-terminal residue" evidence="5">
    <location>
        <position position="1"/>
    </location>
</feature>
<accession>A0A3R7VTT8</accession>
<dbReference type="InterPro" id="IPR004521">
    <property type="entry name" value="Uncharacterised_CHP00451"/>
</dbReference>
<comment type="similarity">
    <text evidence="2">Belongs to the archaeosine synthase type 1 family.</text>
</comment>
<keyword evidence="3" id="KW-0819">tRNA processing</keyword>
<evidence type="ECO:0000256" key="2">
    <source>
        <dbReference type="ARBA" id="ARBA00008906"/>
    </source>
</evidence>
<evidence type="ECO:0000313" key="6">
    <source>
        <dbReference type="Proteomes" id="UP000284763"/>
    </source>
</evidence>
<comment type="pathway">
    <text evidence="1">tRNA modification; archaeosine-tRNA biosynthesis.</text>
</comment>
<reference evidence="5 6" key="1">
    <citation type="submission" date="2018-08" db="EMBL/GenBank/DDBJ databases">
        <title>The metabolism and importance of syntrophic acetate oxidation coupled to methane or sulfide production in haloalkaline environments.</title>
        <authorList>
            <person name="Timmers P.H.A."/>
            <person name="Vavourakis C.D."/>
            <person name="Sorokin D.Y."/>
            <person name="Sinninghe Damste J.S."/>
            <person name="Muyzer G."/>
            <person name="Stams A.J.M."/>
            <person name="Plugge C.M."/>
        </authorList>
    </citation>
    <scope>NUCLEOTIDE SEQUENCE [LARGE SCALE GENOMIC DNA]</scope>
    <source>
        <strain evidence="5">MSAO_Arc3</strain>
    </source>
</reference>
<dbReference type="Pfam" id="PF14810">
    <property type="entry name" value="TGT_C2"/>
    <property type="match status" value="1"/>
</dbReference>
<feature type="domain" description="PUA" evidence="4">
    <location>
        <begin position="469"/>
        <end position="536"/>
    </location>
</feature>
<dbReference type="NCBIfam" id="NF040592">
    <property type="entry name" value="tRNA_mod_ArcS"/>
    <property type="match status" value="1"/>
</dbReference>
<dbReference type="UniPathway" id="UPA00393"/>
<organism evidence="5 6">
    <name type="scientific">Methanosalsum natronophilum</name>
    <dbReference type="NCBI Taxonomy" id="768733"/>
    <lineage>
        <taxon>Archaea</taxon>
        <taxon>Methanobacteriati</taxon>
        <taxon>Methanobacteriota</taxon>
        <taxon>Stenosarchaea group</taxon>
        <taxon>Methanomicrobia</taxon>
        <taxon>Methanosarcinales</taxon>
        <taxon>Methanosarcinaceae</taxon>
        <taxon>Methanosalsum</taxon>
    </lineage>
</organism>
<name>A0A3R7VTT8_9EURY</name>
<dbReference type="InterPro" id="IPR015947">
    <property type="entry name" value="PUA-like_sf"/>
</dbReference>
<keyword evidence="5" id="KW-0328">Glycosyltransferase</keyword>
<dbReference type="PANTHER" id="PTHR46499:SF2">
    <property type="entry name" value="ARCHAEOSINE SYNTHASE"/>
    <property type="match status" value="1"/>
</dbReference>
<dbReference type="Pfam" id="PF17884">
    <property type="entry name" value="DUF5591"/>
    <property type="match status" value="1"/>
</dbReference>
<comment type="caution">
    <text evidence="5">The sequence shown here is derived from an EMBL/GenBank/DDBJ whole genome shotgun (WGS) entry which is preliminary data.</text>
</comment>
<dbReference type="Pfam" id="PF01472">
    <property type="entry name" value="PUA"/>
    <property type="match status" value="1"/>
</dbReference>
<sequence>NLVIVPHQIFTPTVGNIKSSFLDDISNSIPIGLVYDGYKKDNVDMYIISGSGIYSKNARRFFEQILEIKSNVPFDTAIYAPAVALPQNIATLTYLGVDLFDSTAVLIASSQDMYLTTYGFYDVNQLSELPCMCQDCSSLSHQNVMSMTRKERFSFLKKHNINVIKAELANVRQKIKDGCLREYVESQSSSSPLLTSLLRHSDNNPTYMEKITEIVRSRTLIANTSDSLHRIEFSRFSQRTLDRYSPPDNSVCLILPCSARKPYSFSQSHQKYIKALGKYRKYIHEIILSSPLGVIPRELELTYPAAHYDIAVTGHWSEDEKKIVADRLSSYLKYKSGSKKIVAHVEGAYREICERVSLELNIDIIYTATGKTTSKDSLSNLRKTVSLLLDESSNFRNLEPRKMLKSIADYQFGSKIGEILVPNNSIIKGPYPKYQVYIDQDQIATLIPQYGILALTIEGAKLIADENKYTVYIDDFIPKGSILVPGIINVDPDIRPKDEVIVKGPRVICVGRAVMSAYEMMNSSYGIAVDIRHVQKLDNS</sequence>
<dbReference type="PANTHER" id="PTHR46499">
    <property type="entry name" value="QUEUINE TRNA-RIBOSYLTRANSFERASE"/>
    <property type="match status" value="1"/>
</dbReference>
<dbReference type="InterPro" id="IPR036895">
    <property type="entry name" value="Uracil-DNA_glycosylase-like_sf"/>
</dbReference>
<keyword evidence="5" id="KW-0808">Transferase</keyword>
<evidence type="ECO:0000256" key="3">
    <source>
        <dbReference type="ARBA" id="ARBA00022694"/>
    </source>
</evidence>
<dbReference type="InterPro" id="IPR050076">
    <property type="entry name" value="ArchSynthase1/Queuine_TRR"/>
</dbReference>
<dbReference type="GO" id="GO:0002099">
    <property type="term" value="P:tRNA wobble guanine modification"/>
    <property type="evidence" value="ECO:0007669"/>
    <property type="project" value="TreeGrafter"/>
</dbReference>
<evidence type="ECO:0000256" key="1">
    <source>
        <dbReference type="ARBA" id="ARBA00005030"/>
    </source>
</evidence>
<dbReference type="SUPFAM" id="SSF52141">
    <property type="entry name" value="Uracil-DNA glycosylase-like"/>
    <property type="match status" value="1"/>
</dbReference>
<dbReference type="InterPro" id="IPR038250">
    <property type="entry name" value="TGT_C2_sf"/>
</dbReference>
<dbReference type="InterPro" id="IPR002616">
    <property type="entry name" value="tRNA_ribo_trans-like"/>
</dbReference>
<dbReference type="GO" id="GO:0016757">
    <property type="term" value="F:glycosyltransferase activity"/>
    <property type="evidence" value="ECO:0007669"/>
    <property type="project" value="UniProtKB-KW"/>
</dbReference>
<evidence type="ECO:0000259" key="4">
    <source>
        <dbReference type="SMART" id="SM00359"/>
    </source>
</evidence>
<dbReference type="InterPro" id="IPR036974">
    <property type="entry name" value="PUA_sf"/>
</dbReference>
<dbReference type="InterPro" id="IPR040777">
    <property type="entry name" value="DUF5591"/>
</dbReference>
<dbReference type="NCBIfam" id="TIGR00451">
    <property type="entry name" value="unchar_dom_2"/>
    <property type="match status" value="1"/>
</dbReference>
<dbReference type="PROSITE" id="PS50890">
    <property type="entry name" value="PUA"/>
    <property type="match status" value="1"/>
</dbReference>
<dbReference type="Proteomes" id="UP000284763">
    <property type="component" value="Unassembled WGS sequence"/>
</dbReference>
<dbReference type="SMART" id="SM00359">
    <property type="entry name" value="PUA"/>
    <property type="match status" value="1"/>
</dbReference>
<dbReference type="CDD" id="cd21149">
    <property type="entry name" value="PUA_archaeosine_TGT"/>
    <property type="match status" value="1"/>
</dbReference>